<dbReference type="AlphaFoldDB" id="A0A645G089"/>
<gene>
    <name evidence="1" type="ORF">SDC9_166730</name>
</gene>
<name>A0A645G089_9ZZZZ</name>
<organism evidence="1">
    <name type="scientific">bioreactor metagenome</name>
    <dbReference type="NCBI Taxonomy" id="1076179"/>
    <lineage>
        <taxon>unclassified sequences</taxon>
        <taxon>metagenomes</taxon>
        <taxon>ecological metagenomes</taxon>
    </lineage>
</organism>
<reference evidence="1" key="1">
    <citation type="submission" date="2019-08" db="EMBL/GenBank/DDBJ databases">
        <authorList>
            <person name="Kucharzyk K."/>
            <person name="Murdoch R.W."/>
            <person name="Higgins S."/>
            <person name="Loffler F."/>
        </authorList>
    </citation>
    <scope>NUCLEOTIDE SEQUENCE</scope>
</reference>
<dbReference type="EMBL" id="VSSQ01066908">
    <property type="protein sequence ID" value="MPN19362.1"/>
    <property type="molecule type" value="Genomic_DNA"/>
</dbReference>
<sequence length="108" mass="11571">MDGGSVSEAELMRLLERHPAAKVMVCFAALPPLTKRAEGMLRERNMQLVFVGGNSANLRRWMSKGLVTSAIVPRPRQDGGAGSLPQSDSGFESQFQLITSSNVAALGL</sequence>
<comment type="caution">
    <text evidence="1">The sequence shown here is derived from an EMBL/GenBank/DDBJ whole genome shotgun (WGS) entry which is preliminary data.</text>
</comment>
<evidence type="ECO:0000313" key="1">
    <source>
        <dbReference type="EMBL" id="MPN19362.1"/>
    </source>
</evidence>
<protein>
    <submittedName>
        <fullName evidence="1">Uncharacterized protein</fullName>
    </submittedName>
</protein>
<accession>A0A645G089</accession>
<proteinExistence type="predicted"/>